<keyword evidence="4 9" id="KW-1003">Cell membrane</keyword>
<comment type="function">
    <text evidence="9">Catalyzes quinol oxidation with the concomitant reduction of oxygen to water.</text>
</comment>
<dbReference type="InterPro" id="IPR014250">
    <property type="entry name" value="QoxD"/>
</dbReference>
<proteinExistence type="inferred from homology"/>
<dbReference type="GO" id="GO:0016682">
    <property type="term" value="F:oxidoreductase activity, acting on diphenols and related substances as donors, oxygen as acceptor"/>
    <property type="evidence" value="ECO:0007669"/>
    <property type="project" value="UniProtKB-UniRule"/>
</dbReference>
<evidence type="ECO:0000256" key="3">
    <source>
        <dbReference type="ARBA" id="ARBA00008079"/>
    </source>
</evidence>
<dbReference type="RefSeq" id="WP_190996472.1">
    <property type="nucleotide sequence ID" value="NZ_JACXSI010000001.1"/>
</dbReference>
<dbReference type="GO" id="GO:0009319">
    <property type="term" value="C:cytochrome o ubiquinol oxidase complex"/>
    <property type="evidence" value="ECO:0007669"/>
    <property type="project" value="TreeGrafter"/>
</dbReference>
<dbReference type="EC" id="1.10.3.-" evidence="9"/>
<evidence type="ECO:0000313" key="11">
    <source>
        <dbReference type="Proteomes" id="UP000602076"/>
    </source>
</evidence>
<keyword evidence="5 9" id="KW-0812">Transmembrane</keyword>
<keyword evidence="8 9" id="KW-0472">Membrane</keyword>
<keyword evidence="11" id="KW-1185">Reference proteome</keyword>
<sequence>MAKLFPKSHVIGFISSIVLTLLAMTVLVLDVSFASKMVILFVTALLQASLQLFLFMHISESEDKKELYVNIAYAAFVGIITIVGSLLVMVWDM</sequence>
<evidence type="ECO:0000256" key="6">
    <source>
        <dbReference type="ARBA" id="ARBA00022989"/>
    </source>
</evidence>
<dbReference type="GO" id="GO:0015078">
    <property type="term" value="F:proton transmembrane transporter activity"/>
    <property type="evidence" value="ECO:0007669"/>
    <property type="project" value="TreeGrafter"/>
</dbReference>
<dbReference type="InterPro" id="IPR005171">
    <property type="entry name" value="Cyt_c_oxidase_su4_prok"/>
</dbReference>
<name>A0A927CT34_9BACI</name>
<evidence type="ECO:0000256" key="8">
    <source>
        <dbReference type="ARBA" id="ARBA00023136"/>
    </source>
</evidence>
<feature type="transmembrane region" description="Helical" evidence="9">
    <location>
        <begin position="67"/>
        <end position="91"/>
    </location>
</feature>
<dbReference type="Proteomes" id="UP000602076">
    <property type="component" value="Unassembled WGS sequence"/>
</dbReference>
<comment type="caution">
    <text evidence="10">The sequence shown here is derived from an EMBL/GenBank/DDBJ whole genome shotgun (WGS) entry which is preliminary data.</text>
</comment>
<dbReference type="PANTHER" id="PTHR36835:SF1">
    <property type="entry name" value="CYTOCHROME BO(3) UBIQUINOL OXIDASE SUBUNIT 4"/>
    <property type="match status" value="1"/>
</dbReference>
<comment type="catalytic activity">
    <reaction evidence="1 9">
        <text>2 a quinol + O2 = 2 a quinone + 2 H2O</text>
        <dbReference type="Rhea" id="RHEA:55376"/>
        <dbReference type="ChEBI" id="CHEBI:15377"/>
        <dbReference type="ChEBI" id="CHEBI:15379"/>
        <dbReference type="ChEBI" id="CHEBI:24646"/>
        <dbReference type="ChEBI" id="CHEBI:132124"/>
    </reaction>
</comment>
<comment type="subcellular location">
    <subcellularLocation>
        <location evidence="2 9">Cell membrane</location>
        <topology evidence="2 9">Multi-pass membrane protein</topology>
    </subcellularLocation>
</comment>
<evidence type="ECO:0000256" key="7">
    <source>
        <dbReference type="ARBA" id="ARBA00023002"/>
    </source>
</evidence>
<comment type="similarity">
    <text evidence="3 9">Belongs to the cytochrome c oxidase bacterial subunit 4 family.</text>
</comment>
<dbReference type="EMBL" id="JACXSI010000001">
    <property type="protein sequence ID" value="MBD3106936.1"/>
    <property type="molecule type" value="Genomic_DNA"/>
</dbReference>
<dbReference type="AlphaFoldDB" id="A0A927CT34"/>
<accession>A0A927CT34</accession>
<evidence type="ECO:0000256" key="9">
    <source>
        <dbReference type="RuleBase" id="RU367153"/>
    </source>
</evidence>
<dbReference type="GO" id="GO:0019646">
    <property type="term" value="P:aerobic electron transport chain"/>
    <property type="evidence" value="ECO:0007669"/>
    <property type="project" value="TreeGrafter"/>
</dbReference>
<organism evidence="10 11">
    <name type="scientific">Peribacillus faecalis</name>
    <dbReference type="NCBI Taxonomy" id="2772559"/>
    <lineage>
        <taxon>Bacteria</taxon>
        <taxon>Bacillati</taxon>
        <taxon>Bacillota</taxon>
        <taxon>Bacilli</taxon>
        <taxon>Bacillales</taxon>
        <taxon>Bacillaceae</taxon>
        <taxon>Peribacillus</taxon>
    </lineage>
</organism>
<dbReference type="GO" id="GO:0015990">
    <property type="term" value="P:electron transport coupled proton transport"/>
    <property type="evidence" value="ECO:0007669"/>
    <property type="project" value="TreeGrafter"/>
</dbReference>
<dbReference type="GO" id="GO:0009486">
    <property type="term" value="F:cytochrome bo3 ubiquinol oxidase activity"/>
    <property type="evidence" value="ECO:0007669"/>
    <property type="project" value="TreeGrafter"/>
</dbReference>
<gene>
    <name evidence="10" type="primary">qoxD</name>
    <name evidence="10" type="ORF">IEO70_00905</name>
</gene>
<dbReference type="GO" id="GO:0005886">
    <property type="term" value="C:plasma membrane"/>
    <property type="evidence" value="ECO:0007669"/>
    <property type="project" value="UniProtKB-SubCell"/>
</dbReference>
<evidence type="ECO:0000256" key="2">
    <source>
        <dbReference type="ARBA" id="ARBA00004651"/>
    </source>
</evidence>
<dbReference type="InterPro" id="IPR050968">
    <property type="entry name" value="Cytochrome_c_oxidase_bac_sub4"/>
</dbReference>
<keyword evidence="6 9" id="KW-1133">Transmembrane helix</keyword>
<protein>
    <recommendedName>
        <fullName evidence="9">Quinol oxidase subunit 4</fullName>
        <ecNumber evidence="9">1.10.3.-</ecNumber>
    </recommendedName>
</protein>
<evidence type="ECO:0000256" key="4">
    <source>
        <dbReference type="ARBA" id="ARBA00022475"/>
    </source>
</evidence>
<evidence type="ECO:0000256" key="5">
    <source>
        <dbReference type="ARBA" id="ARBA00022692"/>
    </source>
</evidence>
<feature type="transmembrane region" description="Helical" evidence="9">
    <location>
        <begin position="37"/>
        <end position="55"/>
    </location>
</feature>
<reference evidence="10" key="1">
    <citation type="submission" date="2020-09" db="EMBL/GenBank/DDBJ databases">
        <title>Bacillus faecalis sp. nov., a moderately halophilic bacterium isolated from cow faeces.</title>
        <authorList>
            <person name="Jiang L."/>
            <person name="Lee J."/>
        </authorList>
    </citation>
    <scope>NUCLEOTIDE SEQUENCE</scope>
    <source>
        <strain evidence="10">AGMB 02131</strain>
    </source>
</reference>
<keyword evidence="7 9" id="KW-0560">Oxidoreductase</keyword>
<evidence type="ECO:0000313" key="10">
    <source>
        <dbReference type="EMBL" id="MBD3106936.1"/>
    </source>
</evidence>
<dbReference type="Pfam" id="PF03626">
    <property type="entry name" value="COX4_pro"/>
    <property type="match status" value="1"/>
</dbReference>
<dbReference type="PANTHER" id="PTHR36835">
    <property type="entry name" value="CYTOCHROME BO(3) UBIQUINOL OXIDASE SUBUNIT 4"/>
    <property type="match status" value="1"/>
</dbReference>
<feature type="transmembrane region" description="Helical" evidence="9">
    <location>
        <begin position="12"/>
        <end position="31"/>
    </location>
</feature>
<dbReference type="NCBIfam" id="TIGR02901">
    <property type="entry name" value="QoxD"/>
    <property type="match status" value="1"/>
</dbReference>
<dbReference type="GO" id="GO:0042773">
    <property type="term" value="P:ATP synthesis coupled electron transport"/>
    <property type="evidence" value="ECO:0007669"/>
    <property type="project" value="UniProtKB-UniRule"/>
</dbReference>
<evidence type="ECO:0000256" key="1">
    <source>
        <dbReference type="ARBA" id="ARBA00000725"/>
    </source>
</evidence>